<dbReference type="HOGENOM" id="CLU_016658_0_0_1"/>
<organism evidence="2 3">
    <name type="scientific">Fibroporia radiculosa</name>
    <dbReference type="NCBI Taxonomy" id="599839"/>
    <lineage>
        <taxon>Eukaryota</taxon>
        <taxon>Fungi</taxon>
        <taxon>Dikarya</taxon>
        <taxon>Basidiomycota</taxon>
        <taxon>Agaricomycotina</taxon>
        <taxon>Agaricomycetes</taxon>
        <taxon>Polyporales</taxon>
        <taxon>Fibroporiaceae</taxon>
        <taxon>Fibroporia</taxon>
    </lineage>
</organism>
<dbReference type="RefSeq" id="XP_012183125.1">
    <property type="nucleotide sequence ID" value="XM_012327735.1"/>
</dbReference>
<name>J4HYE7_9APHY</name>
<reference evidence="2 3" key="1">
    <citation type="journal article" date="2012" name="Appl. Environ. Microbiol.">
        <title>Short-read sequencing for genomic analysis of the brown rot fungus Fibroporia radiculosa.</title>
        <authorList>
            <person name="Tang J.D."/>
            <person name="Perkins A.D."/>
            <person name="Sonstegard T.S."/>
            <person name="Schroeder S.G."/>
            <person name="Burgess S.C."/>
            <person name="Diehl S.V."/>
        </authorList>
    </citation>
    <scope>NUCLEOTIDE SEQUENCE [LARGE SCALE GENOMIC DNA]</scope>
    <source>
        <strain evidence="2 3">TFFH 294</strain>
    </source>
</reference>
<protein>
    <submittedName>
        <fullName evidence="2">Uncharacterized protein</fullName>
    </submittedName>
</protein>
<dbReference type="GeneID" id="24098753"/>
<dbReference type="PANTHER" id="PTHR28283">
    <property type="entry name" value="3',5'-CYCLIC-NUCLEOTIDE PHOSPHODIESTERASE 1"/>
    <property type="match status" value="1"/>
</dbReference>
<dbReference type="InterPro" id="IPR000396">
    <property type="entry name" value="Pdiesterase2"/>
</dbReference>
<dbReference type="OrthoDB" id="258495at2759"/>
<gene>
    <name evidence="2" type="ORF">FIBRA_05991</name>
</gene>
<dbReference type="GO" id="GO:0047555">
    <property type="term" value="F:3',5'-cyclic-GMP phosphodiesterase activity"/>
    <property type="evidence" value="ECO:0007669"/>
    <property type="project" value="TreeGrafter"/>
</dbReference>
<dbReference type="InParanoid" id="J4HYE7"/>
<keyword evidence="3" id="KW-1185">Reference proteome</keyword>
<dbReference type="CDD" id="cd07735">
    <property type="entry name" value="class_II_PDE_MBL-fold"/>
    <property type="match status" value="1"/>
</dbReference>
<evidence type="ECO:0000256" key="1">
    <source>
        <dbReference type="SAM" id="MobiDB-lite"/>
    </source>
</evidence>
<dbReference type="Pfam" id="PF02112">
    <property type="entry name" value="PDEase_II"/>
    <property type="match status" value="1"/>
</dbReference>
<dbReference type="STRING" id="599839.J4HYE7"/>
<dbReference type="GO" id="GO:0006198">
    <property type="term" value="P:cAMP catabolic process"/>
    <property type="evidence" value="ECO:0007669"/>
    <property type="project" value="InterPro"/>
</dbReference>
<feature type="compositionally biased region" description="Basic and acidic residues" evidence="1">
    <location>
        <begin position="173"/>
        <end position="184"/>
    </location>
</feature>
<feature type="region of interest" description="Disordered" evidence="1">
    <location>
        <begin position="173"/>
        <end position="193"/>
    </location>
</feature>
<dbReference type="AlphaFoldDB" id="J4HYE7"/>
<dbReference type="PANTHER" id="PTHR28283:SF1">
    <property type="entry name" value="3',5'-CYCLIC-NUCLEOTIDE PHOSPHODIESTERASE 1"/>
    <property type="match status" value="1"/>
</dbReference>
<dbReference type="GO" id="GO:0004115">
    <property type="term" value="F:3',5'-cyclic-AMP phosphodiesterase activity"/>
    <property type="evidence" value="ECO:0007669"/>
    <property type="project" value="InterPro"/>
</dbReference>
<dbReference type="GO" id="GO:1902660">
    <property type="term" value="P:negative regulation of glucose mediated signaling pathway"/>
    <property type="evidence" value="ECO:0007669"/>
    <property type="project" value="TreeGrafter"/>
</dbReference>
<evidence type="ECO:0000313" key="3">
    <source>
        <dbReference type="Proteomes" id="UP000006352"/>
    </source>
</evidence>
<proteinExistence type="predicted"/>
<evidence type="ECO:0000313" key="2">
    <source>
        <dbReference type="EMBL" id="CCM03842.1"/>
    </source>
</evidence>
<dbReference type="Proteomes" id="UP000006352">
    <property type="component" value="Unassembled WGS sequence"/>
</dbReference>
<accession>J4HYE7</accession>
<sequence length="265" mass="29467">MSGPSRLVLGAQHTLKDIENIFSGGVWPKLASWSPEDSLPLLLSDLPTNGQYKSIFPQVSARMMPISHGNRDASETYESVAYFIRHDSTAREFLFFGDVEPDSVSSKPQNGSVWRAAAEKIPHVLDTVFIECSWPSGRNDDQLYGHLSPEHLSIELTTLATEVIKFRTRTETKSDFGSDDEATRSRKRQRRESISPVSLRGALSGLRVFVIHCKDDLQNKQDGLIRQTIAAEVRSLVEAQDLGLEVIAVEPGIRICMCTSHISSI</sequence>
<dbReference type="EMBL" id="HE797130">
    <property type="protein sequence ID" value="CCM03842.1"/>
    <property type="molecule type" value="Genomic_DNA"/>
</dbReference>